<reference evidence="1 2" key="1">
    <citation type="submission" date="2020-04" db="EMBL/GenBank/DDBJ databases">
        <title>Azohydromonas sp. isolated from soil.</title>
        <authorList>
            <person name="Dahal R.H."/>
        </authorList>
    </citation>
    <scope>NUCLEOTIDE SEQUENCE [LARGE SCALE GENOMIC DNA]</scope>
    <source>
        <strain evidence="1 2">G-1-1-14</strain>
    </source>
</reference>
<keyword evidence="2" id="KW-1185">Reference proteome</keyword>
<dbReference type="Pfam" id="PF08002">
    <property type="entry name" value="DUF1697"/>
    <property type="match status" value="1"/>
</dbReference>
<dbReference type="AlphaFoldDB" id="A0A848F9E3"/>
<gene>
    <name evidence="1" type="ORF">HHL10_12935</name>
</gene>
<evidence type="ECO:0000313" key="1">
    <source>
        <dbReference type="EMBL" id="NML15878.1"/>
    </source>
</evidence>
<organism evidence="1 2">
    <name type="scientific">Azohydromonas caseinilytica</name>
    <dbReference type="NCBI Taxonomy" id="2728836"/>
    <lineage>
        <taxon>Bacteria</taxon>
        <taxon>Pseudomonadati</taxon>
        <taxon>Pseudomonadota</taxon>
        <taxon>Betaproteobacteria</taxon>
        <taxon>Burkholderiales</taxon>
        <taxon>Sphaerotilaceae</taxon>
        <taxon>Azohydromonas</taxon>
    </lineage>
</organism>
<dbReference type="EMBL" id="JABBFW010000007">
    <property type="protein sequence ID" value="NML15878.1"/>
    <property type="molecule type" value="Genomic_DNA"/>
</dbReference>
<proteinExistence type="predicted"/>
<dbReference type="Proteomes" id="UP000574067">
    <property type="component" value="Unassembled WGS sequence"/>
</dbReference>
<evidence type="ECO:0000313" key="2">
    <source>
        <dbReference type="Proteomes" id="UP000574067"/>
    </source>
</evidence>
<dbReference type="PANTHER" id="PTHR36439">
    <property type="entry name" value="BLL4334 PROTEIN"/>
    <property type="match status" value="1"/>
</dbReference>
<dbReference type="SUPFAM" id="SSF160379">
    <property type="entry name" value="SP0830-like"/>
    <property type="match status" value="1"/>
</dbReference>
<dbReference type="PIRSF" id="PIRSF008502">
    <property type="entry name" value="UCP008502"/>
    <property type="match status" value="1"/>
</dbReference>
<accession>A0A848F9E3</accession>
<dbReference type="Gene3D" id="3.30.70.1280">
    <property type="entry name" value="SP0830-like domains"/>
    <property type="match status" value="1"/>
</dbReference>
<protein>
    <submittedName>
        <fullName evidence="1">DUF1697 domain-containing protein</fullName>
    </submittedName>
</protein>
<dbReference type="PANTHER" id="PTHR36439:SF1">
    <property type="entry name" value="DUF1697 DOMAIN-CONTAINING PROTEIN"/>
    <property type="match status" value="1"/>
</dbReference>
<sequence>MSASPCFALLRGINLGRRQCVPMAELRRLLESLGCIRVRTLLNSGNAVFEAQAHELQALGPALEAGLRERFGFQVPVVVGRTQALERVIVGNPLPGAVRNPGQFLVAFPTSEKLLDRAEPLRGENWRPEELALAEGVAYLHCAVGIRASRLLRAFNRVLGNSVTTRNWATILKIWALHESQRTIPG</sequence>
<dbReference type="RefSeq" id="WP_169160773.1">
    <property type="nucleotide sequence ID" value="NZ_JABBFW010000007.1"/>
</dbReference>
<name>A0A848F9E3_9BURK</name>
<comment type="caution">
    <text evidence="1">The sequence shown here is derived from an EMBL/GenBank/DDBJ whole genome shotgun (WGS) entry which is preliminary data.</text>
</comment>
<dbReference type="InterPro" id="IPR012545">
    <property type="entry name" value="DUF1697"/>
</dbReference>